<evidence type="ECO:0000256" key="1">
    <source>
        <dbReference type="SAM" id="SignalP"/>
    </source>
</evidence>
<feature type="chain" id="PRO_5038636004" evidence="1">
    <location>
        <begin position="32"/>
        <end position="182"/>
    </location>
</feature>
<reference evidence="2 3" key="1">
    <citation type="submission" date="2020-08" db="EMBL/GenBank/DDBJ databases">
        <title>Genomic Encyclopedia of Type Strains, Phase IV (KMG-IV): sequencing the most valuable type-strain genomes for metagenomic binning, comparative biology and taxonomic classification.</title>
        <authorList>
            <person name="Goeker M."/>
        </authorList>
    </citation>
    <scope>NUCLEOTIDE SEQUENCE [LARGE SCALE GENOMIC DNA]</scope>
    <source>
        <strain evidence="2 3">DSM 45615</strain>
    </source>
</reference>
<gene>
    <name evidence="2" type="ORF">HNP84_002688</name>
</gene>
<dbReference type="PROSITE" id="PS51318">
    <property type="entry name" value="TAT"/>
    <property type="match status" value="1"/>
</dbReference>
<dbReference type="Proteomes" id="UP000578449">
    <property type="component" value="Unassembled WGS sequence"/>
</dbReference>
<organism evidence="2 3">
    <name type="scientific">Thermocatellispora tengchongensis</name>
    <dbReference type="NCBI Taxonomy" id="1073253"/>
    <lineage>
        <taxon>Bacteria</taxon>
        <taxon>Bacillati</taxon>
        <taxon>Actinomycetota</taxon>
        <taxon>Actinomycetes</taxon>
        <taxon>Streptosporangiales</taxon>
        <taxon>Streptosporangiaceae</taxon>
        <taxon>Thermocatellispora</taxon>
    </lineage>
</organism>
<accession>A0A840P6W8</accession>
<feature type="signal peptide" evidence="1">
    <location>
        <begin position="1"/>
        <end position="31"/>
    </location>
</feature>
<evidence type="ECO:0000313" key="3">
    <source>
        <dbReference type="Proteomes" id="UP000578449"/>
    </source>
</evidence>
<dbReference type="RefSeq" id="WP_185049948.1">
    <property type="nucleotide sequence ID" value="NZ_BAABIX010000005.1"/>
</dbReference>
<protein>
    <submittedName>
        <fullName evidence="2">Uncharacterized protein</fullName>
    </submittedName>
</protein>
<keyword evidence="1" id="KW-0732">Signal</keyword>
<dbReference type="EMBL" id="JACHGN010000005">
    <property type="protein sequence ID" value="MBB5132967.1"/>
    <property type="molecule type" value="Genomic_DNA"/>
</dbReference>
<dbReference type="AlphaFoldDB" id="A0A840P6W8"/>
<keyword evidence="3" id="KW-1185">Reference proteome</keyword>
<sequence>MTPSSRTAARTGALAALVLAAGLLATPPATAQAAAPAAPAAVTLAQPASTLDAAARPRNGTILYARISGGLGKLKIQNGTRKDGVVTLVRGRSKAISIYVRARSSATVRNVKDGTYRIYFTTGYRFSVSKGRFTREATYQRFNRRLTFRTTSSTSTVWTLTLNPVIGGNASTTNINPKDFPA</sequence>
<dbReference type="InterPro" id="IPR006311">
    <property type="entry name" value="TAT_signal"/>
</dbReference>
<proteinExistence type="predicted"/>
<comment type="caution">
    <text evidence="2">The sequence shown here is derived from an EMBL/GenBank/DDBJ whole genome shotgun (WGS) entry which is preliminary data.</text>
</comment>
<evidence type="ECO:0000313" key="2">
    <source>
        <dbReference type="EMBL" id="MBB5132967.1"/>
    </source>
</evidence>
<name>A0A840P6W8_9ACTN</name>